<protein>
    <submittedName>
        <fullName evidence="1">Uncharacterized protein</fullName>
    </submittedName>
</protein>
<accession>A0A4R3MCV9</accession>
<evidence type="ECO:0000313" key="1">
    <source>
        <dbReference type="EMBL" id="TCT11276.1"/>
    </source>
</evidence>
<dbReference type="EMBL" id="SMAK01000004">
    <property type="protein sequence ID" value="TCT11276.1"/>
    <property type="molecule type" value="Genomic_DNA"/>
</dbReference>
<organism evidence="1 2">
    <name type="scientific">Tepidamorphus gemmatus</name>
    <dbReference type="NCBI Taxonomy" id="747076"/>
    <lineage>
        <taxon>Bacteria</taxon>
        <taxon>Pseudomonadati</taxon>
        <taxon>Pseudomonadota</taxon>
        <taxon>Alphaproteobacteria</taxon>
        <taxon>Hyphomicrobiales</taxon>
        <taxon>Tepidamorphaceae</taxon>
        <taxon>Tepidamorphus</taxon>
    </lineage>
</organism>
<dbReference type="Proteomes" id="UP000295678">
    <property type="component" value="Unassembled WGS sequence"/>
</dbReference>
<reference evidence="1 2" key="1">
    <citation type="submission" date="2019-03" db="EMBL/GenBank/DDBJ databases">
        <title>Genomic Encyclopedia of Type Strains, Phase IV (KMG-IV): sequencing the most valuable type-strain genomes for metagenomic binning, comparative biology and taxonomic classification.</title>
        <authorList>
            <person name="Goeker M."/>
        </authorList>
    </citation>
    <scope>NUCLEOTIDE SEQUENCE [LARGE SCALE GENOMIC DNA]</scope>
    <source>
        <strain evidence="1 2">DSM 19345</strain>
    </source>
</reference>
<comment type="caution">
    <text evidence="1">The sequence shown here is derived from an EMBL/GenBank/DDBJ whole genome shotgun (WGS) entry which is preliminary data.</text>
</comment>
<sequence length="69" mass="7976">MTATDRIDIVLQFLRRPNGKIDRLFDVEHVLKQGMTMLADTRAGTDRPLAPMEMRGGRMERQLNLVELH</sequence>
<evidence type="ECO:0000313" key="2">
    <source>
        <dbReference type="Proteomes" id="UP000295678"/>
    </source>
</evidence>
<proteinExistence type="predicted"/>
<dbReference type="AlphaFoldDB" id="A0A4R3MCV9"/>
<dbReference type="RefSeq" id="WP_132806047.1">
    <property type="nucleotide sequence ID" value="NZ_SMAK01000004.1"/>
</dbReference>
<name>A0A4R3MCV9_9HYPH</name>
<keyword evidence="2" id="KW-1185">Reference proteome</keyword>
<gene>
    <name evidence="1" type="ORF">EDC22_10429</name>
</gene>